<keyword evidence="2" id="KW-1185">Reference proteome</keyword>
<dbReference type="InterPro" id="IPR037119">
    <property type="entry name" value="Haem_oxidase_HugZ-like_sf"/>
</dbReference>
<name>A0ABV1NWD8_9ACTN</name>
<accession>A0ABV1NWD8</accession>
<dbReference type="Gene3D" id="3.20.180.10">
    <property type="entry name" value="PNP-oxidase-like"/>
    <property type="match status" value="1"/>
</dbReference>
<protein>
    <recommendedName>
        <fullName evidence="3">DUF2470 domain-containing protein</fullName>
    </recommendedName>
</protein>
<dbReference type="RefSeq" id="WP_349804085.1">
    <property type="nucleotide sequence ID" value="NZ_JBEGDP010000004.1"/>
</dbReference>
<dbReference type="SUPFAM" id="SSF50475">
    <property type="entry name" value="FMN-binding split barrel"/>
    <property type="match status" value="1"/>
</dbReference>
<dbReference type="Proteomes" id="UP001482520">
    <property type="component" value="Unassembled WGS sequence"/>
</dbReference>
<evidence type="ECO:0008006" key="3">
    <source>
        <dbReference type="Google" id="ProtNLM"/>
    </source>
</evidence>
<comment type="caution">
    <text evidence="1">The sequence shown here is derived from an EMBL/GenBank/DDBJ whole genome shotgun (WGS) entry which is preliminary data.</text>
</comment>
<reference evidence="1 2" key="1">
    <citation type="submission" date="2024-02" db="EMBL/GenBank/DDBJ databases">
        <title>Full genome sequence of Nocardioides kribbensis.</title>
        <authorList>
            <person name="Poletto B.L."/>
            <person name="Silva G."/>
            <person name="Galante D."/>
            <person name="Campos K.R."/>
            <person name="Santos M.B.N."/>
            <person name="Sacchi C.T."/>
        </authorList>
    </citation>
    <scope>NUCLEOTIDE SEQUENCE [LARGE SCALE GENOMIC DNA]</scope>
    <source>
        <strain evidence="1 2">O4R</strain>
    </source>
</reference>
<evidence type="ECO:0000313" key="1">
    <source>
        <dbReference type="EMBL" id="MEQ7846799.1"/>
    </source>
</evidence>
<proteinExistence type="predicted"/>
<evidence type="ECO:0000313" key="2">
    <source>
        <dbReference type="Proteomes" id="UP001482520"/>
    </source>
</evidence>
<organism evidence="1 2">
    <name type="scientific">Nocardioides kribbensis</name>
    <dbReference type="NCBI Taxonomy" id="305517"/>
    <lineage>
        <taxon>Bacteria</taxon>
        <taxon>Bacillati</taxon>
        <taxon>Actinomycetota</taxon>
        <taxon>Actinomycetes</taxon>
        <taxon>Propionibacteriales</taxon>
        <taxon>Nocardioidaceae</taxon>
        <taxon>Nocardioides</taxon>
    </lineage>
</organism>
<gene>
    <name evidence="1" type="ORF">V6R90_05870</name>
</gene>
<dbReference type="EMBL" id="JBEGDP010000004">
    <property type="protein sequence ID" value="MEQ7846799.1"/>
    <property type="molecule type" value="Genomic_DNA"/>
</dbReference>
<sequence length="241" mass="24739">MTAESSTRPLHDPFLVAAEARAVLSCATDAGLVVEGAPDVLRDDTLGMAERDGVPTFTCSPDGDLALAAARGAGAVLTVDSALAGPAGSRPPSVTVSGRLALAGLEACPCCEDERQVVRLVPEQVALQLTGPDGAGTSLAVPVEEYAAPAHALNRGYLQRCVEHAGRCHPEELRASVALAAGVPVERLIAAELADLTAGGVDVRWIDDAGAHVTRLVFPRAARSPVELAAMLRRELGAGIC</sequence>